<feature type="non-terminal residue" evidence="1">
    <location>
        <position position="1"/>
    </location>
</feature>
<name>A0ABQ7H202_DUNSA</name>
<comment type="caution">
    <text evidence="1">The sequence shown here is derived from an EMBL/GenBank/DDBJ whole genome shotgun (WGS) entry which is preliminary data.</text>
</comment>
<dbReference type="Proteomes" id="UP000815325">
    <property type="component" value="Unassembled WGS sequence"/>
</dbReference>
<evidence type="ECO:0000313" key="2">
    <source>
        <dbReference type="Proteomes" id="UP000815325"/>
    </source>
</evidence>
<proteinExistence type="predicted"/>
<organism evidence="1 2">
    <name type="scientific">Dunaliella salina</name>
    <name type="common">Green alga</name>
    <name type="synonym">Protococcus salinus</name>
    <dbReference type="NCBI Taxonomy" id="3046"/>
    <lineage>
        <taxon>Eukaryota</taxon>
        <taxon>Viridiplantae</taxon>
        <taxon>Chlorophyta</taxon>
        <taxon>core chlorophytes</taxon>
        <taxon>Chlorophyceae</taxon>
        <taxon>CS clade</taxon>
        <taxon>Chlamydomonadales</taxon>
        <taxon>Dunaliellaceae</taxon>
        <taxon>Dunaliella</taxon>
    </lineage>
</organism>
<keyword evidence="2" id="KW-1185">Reference proteome</keyword>
<dbReference type="EMBL" id="MU069500">
    <property type="protein sequence ID" value="KAF5840894.1"/>
    <property type="molecule type" value="Genomic_DNA"/>
</dbReference>
<evidence type="ECO:0000313" key="1">
    <source>
        <dbReference type="EMBL" id="KAF5840894.1"/>
    </source>
</evidence>
<protein>
    <submittedName>
        <fullName evidence="1">Uncharacterized protein</fullName>
    </submittedName>
</protein>
<sequence>TRHCGAPCQAWRRNHGHPHRCLAYRPGSGPQPPDLMWFLGWPKRNLLQAQYKTEDQHSKPCEATLSSLFLRGQCCFPLQM</sequence>
<gene>
    <name evidence="1" type="ORF">DUNSADRAFT_15094</name>
</gene>
<accession>A0ABQ7H202</accession>
<reference evidence="1" key="1">
    <citation type="submission" date="2017-08" db="EMBL/GenBank/DDBJ databases">
        <authorList>
            <person name="Polle J.E."/>
            <person name="Barry K."/>
            <person name="Cushman J."/>
            <person name="Schmutz J."/>
            <person name="Tran D."/>
            <person name="Hathwaick L.T."/>
            <person name="Yim W.C."/>
            <person name="Jenkins J."/>
            <person name="Mckie-Krisberg Z.M."/>
            <person name="Prochnik S."/>
            <person name="Lindquist E."/>
            <person name="Dockter R.B."/>
            <person name="Adam C."/>
            <person name="Molina H."/>
            <person name="Bunkerborg J."/>
            <person name="Jin E."/>
            <person name="Buchheim M."/>
            <person name="Magnuson J."/>
        </authorList>
    </citation>
    <scope>NUCLEOTIDE SEQUENCE</scope>
    <source>
        <strain evidence="1">CCAP 19/18</strain>
    </source>
</reference>